<keyword evidence="8" id="KW-1185">Reference proteome</keyword>
<dbReference type="InterPro" id="IPR050884">
    <property type="entry name" value="CNP_phosphodiesterase-III"/>
</dbReference>
<evidence type="ECO:0000256" key="2">
    <source>
        <dbReference type="ARBA" id="ARBA00022801"/>
    </source>
</evidence>
<dbReference type="InterPro" id="IPR004843">
    <property type="entry name" value="Calcineurin-like_PHP"/>
</dbReference>
<evidence type="ECO:0000313" key="8">
    <source>
        <dbReference type="Proteomes" id="UP001500791"/>
    </source>
</evidence>
<keyword evidence="3" id="KW-0408">Iron</keyword>
<protein>
    <submittedName>
        <fullName evidence="7">Metallophosphoesterase</fullName>
    </submittedName>
</protein>
<feature type="compositionally biased region" description="Basic and acidic residues" evidence="5">
    <location>
        <begin position="278"/>
        <end position="288"/>
    </location>
</feature>
<evidence type="ECO:0000256" key="4">
    <source>
        <dbReference type="ARBA" id="ARBA00025742"/>
    </source>
</evidence>
<dbReference type="Gene3D" id="3.60.21.10">
    <property type="match status" value="1"/>
</dbReference>
<feature type="compositionally biased region" description="Basic and acidic residues" evidence="5">
    <location>
        <begin position="260"/>
        <end position="269"/>
    </location>
</feature>
<evidence type="ECO:0000313" key="7">
    <source>
        <dbReference type="EMBL" id="GAA0380826.1"/>
    </source>
</evidence>
<comment type="similarity">
    <text evidence="4">Belongs to the cyclic nucleotide phosphodiesterase class-III family.</text>
</comment>
<gene>
    <name evidence="7" type="ORF">GCM10009093_04770</name>
</gene>
<dbReference type="Proteomes" id="UP001500791">
    <property type="component" value="Unassembled WGS sequence"/>
</dbReference>
<dbReference type="Pfam" id="PF00149">
    <property type="entry name" value="Metallophos"/>
    <property type="match status" value="1"/>
</dbReference>
<accession>A0ABN0Y2D3</accession>
<keyword evidence="2" id="KW-0378">Hydrolase</keyword>
<evidence type="ECO:0000256" key="3">
    <source>
        <dbReference type="ARBA" id="ARBA00023004"/>
    </source>
</evidence>
<keyword evidence="1" id="KW-0479">Metal-binding</keyword>
<dbReference type="EMBL" id="BAAAEJ010000003">
    <property type="protein sequence ID" value="GAA0380826.1"/>
    <property type="molecule type" value="Genomic_DNA"/>
</dbReference>
<dbReference type="PANTHER" id="PTHR42988:SF2">
    <property type="entry name" value="CYCLIC NUCLEOTIDE PHOSPHODIESTERASE CBUA0032-RELATED"/>
    <property type="match status" value="1"/>
</dbReference>
<comment type="caution">
    <text evidence="7">The sequence shown here is derived from an EMBL/GenBank/DDBJ whole genome shotgun (WGS) entry which is preliminary data.</text>
</comment>
<feature type="domain" description="Calcineurin-like phosphoesterase" evidence="6">
    <location>
        <begin position="5"/>
        <end position="196"/>
    </location>
</feature>
<dbReference type="InterPro" id="IPR029052">
    <property type="entry name" value="Metallo-depent_PP-like"/>
</dbReference>
<sequence length="288" mass="32037">MGVMLQFSDIHFGCEHKAAVDEAMAYAHAYGADLNLITGDITQSGLKHEFEAAAEWIKALPDPVFVTVGNHDVPYWDVLARLFWPWRAFESATGHPAHDHELKGADFMVRGVTTARGWQARLNWSKGVIDLDQTARAAQALRQTPPDTLRILACHHPLVEMIDAPMTGEVKRGDRAARIFGEAGVDLIMTGHVHVPFALPIDMSERRCYAIGCGTLSMRERDNYPPSFNRIEWDATNITVTVVKWDGLGFVDGESWTLKRRQDTRHSETAPDPAHAGPLEHDTLPDAP</sequence>
<name>A0ABN0Y2D3_9CAUL</name>
<evidence type="ECO:0000256" key="5">
    <source>
        <dbReference type="SAM" id="MobiDB-lite"/>
    </source>
</evidence>
<organism evidence="7 8">
    <name type="scientific">Brevundimonas terrae</name>
    <dbReference type="NCBI Taxonomy" id="363631"/>
    <lineage>
        <taxon>Bacteria</taxon>
        <taxon>Pseudomonadati</taxon>
        <taxon>Pseudomonadota</taxon>
        <taxon>Alphaproteobacteria</taxon>
        <taxon>Caulobacterales</taxon>
        <taxon>Caulobacteraceae</taxon>
        <taxon>Brevundimonas</taxon>
    </lineage>
</organism>
<feature type="region of interest" description="Disordered" evidence="5">
    <location>
        <begin position="259"/>
        <end position="288"/>
    </location>
</feature>
<dbReference type="PANTHER" id="PTHR42988">
    <property type="entry name" value="PHOSPHOHYDROLASE"/>
    <property type="match status" value="1"/>
</dbReference>
<evidence type="ECO:0000259" key="6">
    <source>
        <dbReference type="Pfam" id="PF00149"/>
    </source>
</evidence>
<evidence type="ECO:0000256" key="1">
    <source>
        <dbReference type="ARBA" id="ARBA00022723"/>
    </source>
</evidence>
<dbReference type="SUPFAM" id="SSF56300">
    <property type="entry name" value="Metallo-dependent phosphatases"/>
    <property type="match status" value="1"/>
</dbReference>
<proteinExistence type="inferred from homology"/>
<reference evidence="7 8" key="1">
    <citation type="journal article" date="2019" name="Int. J. Syst. Evol. Microbiol.">
        <title>The Global Catalogue of Microorganisms (GCM) 10K type strain sequencing project: providing services to taxonomists for standard genome sequencing and annotation.</title>
        <authorList>
            <consortium name="The Broad Institute Genomics Platform"/>
            <consortium name="The Broad Institute Genome Sequencing Center for Infectious Disease"/>
            <person name="Wu L."/>
            <person name="Ma J."/>
        </authorList>
    </citation>
    <scope>NUCLEOTIDE SEQUENCE [LARGE SCALE GENOMIC DNA]</scope>
    <source>
        <strain evidence="7 8">JCM 13476</strain>
    </source>
</reference>